<dbReference type="STRING" id="1194090.SAMN05443144_10898"/>
<dbReference type="RefSeq" id="WP_084088150.1">
    <property type="nucleotide sequence ID" value="NZ_FQUS01000008.1"/>
</dbReference>
<protein>
    <recommendedName>
        <fullName evidence="3">GAF domain-containing protein</fullName>
    </recommendedName>
</protein>
<dbReference type="AlphaFoldDB" id="A0A1M5BF02"/>
<dbReference type="OrthoDB" id="1522188at2"/>
<accession>A0A1M5BF02</accession>
<evidence type="ECO:0000313" key="2">
    <source>
        <dbReference type="Proteomes" id="UP000184041"/>
    </source>
</evidence>
<evidence type="ECO:0008006" key="3">
    <source>
        <dbReference type="Google" id="ProtNLM"/>
    </source>
</evidence>
<name>A0A1M5BF02_9BACT</name>
<keyword evidence="2" id="KW-1185">Reference proteome</keyword>
<dbReference type="Proteomes" id="UP000184041">
    <property type="component" value="Unassembled WGS sequence"/>
</dbReference>
<dbReference type="EMBL" id="FQUS01000008">
    <property type="protein sequence ID" value="SHF40927.1"/>
    <property type="molecule type" value="Genomic_DNA"/>
</dbReference>
<proteinExistence type="predicted"/>
<reference evidence="1 2" key="1">
    <citation type="submission" date="2016-11" db="EMBL/GenBank/DDBJ databases">
        <authorList>
            <person name="Jaros S."/>
            <person name="Januszkiewicz K."/>
            <person name="Wedrychowicz H."/>
        </authorList>
    </citation>
    <scope>NUCLEOTIDE SEQUENCE [LARGE SCALE GENOMIC DNA]</scope>
    <source>
        <strain evidence="1 2">DSM 21986</strain>
    </source>
</reference>
<sequence>MNNYAAAPEENRSKAEIMGRKRQEKALREFKHVLKDLIFLLRSASGMQTVYMYWINRSRKQFVLETKSTELDNVIFKDRLAFENHFLNDYKDISEAATLEIGRELDPSLLKHYYDRVPVRYVTMLPFVNNGETVAITVLEARDQHSADEQGDVIYSYIEALRNVLNTYLEISDLYEQQNEWVDYEKCLDRLNVRCHRAELVKRLLNILQQFLPDGGVSFVTQGMGSWCNVMNSDEARHPLPVGMTMEKRSLASEAAENGSTEFAIHFNNSPKRLSPREQQTEGATMAIPLLMNDRRQGVVLAHDKNPLTFKESTKHKLMNLVRVAGLQIMGNDPGIDIDEPVFANKFGAFLPDFWKKTVDSELVNIREQQSKFHSWFGLITLSNLPKLRTKMRIDQLDQMQRDLVRTFNPSQYGYTGILGFHSDYIYSFFIQNKDPGAVDKWIAALRKNFLNSFELDNGMHIETDITVGSVKLQDELQDSYQVLTKAKSALSGAMKSGNNEVIQ</sequence>
<organism evidence="1 2">
    <name type="scientific">Fodinibius roseus</name>
    <dbReference type="NCBI Taxonomy" id="1194090"/>
    <lineage>
        <taxon>Bacteria</taxon>
        <taxon>Pseudomonadati</taxon>
        <taxon>Balneolota</taxon>
        <taxon>Balneolia</taxon>
        <taxon>Balneolales</taxon>
        <taxon>Balneolaceae</taxon>
        <taxon>Fodinibius</taxon>
    </lineage>
</organism>
<gene>
    <name evidence="1" type="ORF">SAMN05443144_10898</name>
</gene>
<evidence type="ECO:0000313" key="1">
    <source>
        <dbReference type="EMBL" id="SHF40927.1"/>
    </source>
</evidence>